<dbReference type="Proteomes" id="UP000807371">
    <property type="component" value="Unassembled WGS sequence"/>
</dbReference>
<sequence>MEALITTVVILAVIALGVLLIHLLNAQHGQRIAAFRYSEVLPIRRGGRSRKRRQPTDGDAGHHDGDRG</sequence>
<gene>
    <name evidence="2" type="ORF">IHE55_15465</name>
</gene>
<dbReference type="RefSeq" id="WP_197989563.1">
    <property type="nucleotide sequence ID" value="NZ_JACYXC010000001.1"/>
</dbReference>
<evidence type="ECO:0000313" key="2">
    <source>
        <dbReference type="EMBL" id="MBH5336109.1"/>
    </source>
</evidence>
<comment type="caution">
    <text evidence="2">The sequence shown here is derived from an EMBL/GenBank/DDBJ whole genome shotgun (WGS) entry which is preliminary data.</text>
</comment>
<dbReference type="EMBL" id="JACYXC010000001">
    <property type="protein sequence ID" value="MBH5336109.1"/>
    <property type="molecule type" value="Genomic_DNA"/>
</dbReference>
<reference evidence="2 3" key="1">
    <citation type="submission" date="2020-09" db="EMBL/GenBank/DDBJ databases">
        <title>Biosynthesis of the nuclear factor of activated T cells inhibitor NFAT-133 and its congeners in Streptomyces pactum.</title>
        <authorList>
            <person name="Zhou W."/>
            <person name="Posri P."/>
            <person name="Abugrain M.E."/>
            <person name="Weisberg A.J."/>
            <person name="Chang J.H."/>
            <person name="Mahmud T."/>
        </authorList>
    </citation>
    <scope>NUCLEOTIDE SEQUENCE [LARGE SCALE GENOMIC DNA]</scope>
    <source>
        <strain evidence="2 3">ATCC 27456</strain>
    </source>
</reference>
<feature type="region of interest" description="Disordered" evidence="1">
    <location>
        <begin position="46"/>
        <end position="68"/>
    </location>
</feature>
<accession>A0ABS0NLY8</accession>
<organism evidence="2 3">
    <name type="scientific">Streptomyces pactum</name>
    <dbReference type="NCBI Taxonomy" id="68249"/>
    <lineage>
        <taxon>Bacteria</taxon>
        <taxon>Bacillati</taxon>
        <taxon>Actinomycetota</taxon>
        <taxon>Actinomycetes</taxon>
        <taxon>Kitasatosporales</taxon>
        <taxon>Streptomycetaceae</taxon>
        <taxon>Streptomyces</taxon>
    </lineage>
</organism>
<evidence type="ECO:0000256" key="1">
    <source>
        <dbReference type="SAM" id="MobiDB-lite"/>
    </source>
</evidence>
<evidence type="ECO:0000313" key="3">
    <source>
        <dbReference type="Proteomes" id="UP000807371"/>
    </source>
</evidence>
<keyword evidence="3" id="KW-1185">Reference proteome</keyword>
<feature type="compositionally biased region" description="Basic and acidic residues" evidence="1">
    <location>
        <begin position="54"/>
        <end position="68"/>
    </location>
</feature>
<protein>
    <submittedName>
        <fullName evidence="2">Uncharacterized protein</fullName>
    </submittedName>
</protein>
<name>A0ABS0NLY8_9ACTN</name>
<proteinExistence type="predicted"/>